<evidence type="ECO:0000313" key="2">
    <source>
        <dbReference type="EMBL" id="GJS56868.1"/>
    </source>
</evidence>
<feature type="compositionally biased region" description="Polar residues" evidence="1">
    <location>
        <begin position="220"/>
        <end position="229"/>
    </location>
</feature>
<reference evidence="2" key="1">
    <citation type="journal article" date="2022" name="Int. J. Mol. Sci.">
        <title>Draft Genome of Tanacetum Coccineum: Genomic Comparison of Closely Related Tanacetum-Family Plants.</title>
        <authorList>
            <person name="Yamashiro T."/>
            <person name="Shiraishi A."/>
            <person name="Nakayama K."/>
            <person name="Satake H."/>
        </authorList>
    </citation>
    <scope>NUCLEOTIDE SEQUENCE</scope>
</reference>
<organism evidence="2 3">
    <name type="scientific">Tanacetum coccineum</name>
    <dbReference type="NCBI Taxonomy" id="301880"/>
    <lineage>
        <taxon>Eukaryota</taxon>
        <taxon>Viridiplantae</taxon>
        <taxon>Streptophyta</taxon>
        <taxon>Embryophyta</taxon>
        <taxon>Tracheophyta</taxon>
        <taxon>Spermatophyta</taxon>
        <taxon>Magnoliopsida</taxon>
        <taxon>eudicotyledons</taxon>
        <taxon>Gunneridae</taxon>
        <taxon>Pentapetalae</taxon>
        <taxon>asterids</taxon>
        <taxon>campanulids</taxon>
        <taxon>Asterales</taxon>
        <taxon>Asteraceae</taxon>
        <taxon>Asteroideae</taxon>
        <taxon>Anthemideae</taxon>
        <taxon>Anthemidinae</taxon>
        <taxon>Tanacetum</taxon>
    </lineage>
</organism>
<keyword evidence="3" id="KW-1185">Reference proteome</keyword>
<accession>A0ABQ4WVN7</accession>
<sequence>MTRSTIKRLKKPLDKTKREFQRLRRAVWRLHQNESLAIARRNLFDDEASSSNNTRTKPPTPLKTLREHYRPNSFGFQTPITLPTEQTGRIINARDILLIQGTYMFQGLRNEDPLCHVKHYLRSQEANECEQNNPAEHVYLSGGEIYDDPSLLRNSETPTPKAPTFAITTRSGVSTQDPPFPAPPQSTSANHTKGETEKEGPEGAEPSIIQEPTPWPFIFYQTSKSSNLPFPSRLKK</sequence>
<evidence type="ECO:0000256" key="1">
    <source>
        <dbReference type="SAM" id="MobiDB-lite"/>
    </source>
</evidence>
<name>A0ABQ4WVN7_9ASTR</name>
<dbReference type="Proteomes" id="UP001151760">
    <property type="component" value="Unassembled WGS sequence"/>
</dbReference>
<reference evidence="2" key="2">
    <citation type="submission" date="2022-01" db="EMBL/GenBank/DDBJ databases">
        <authorList>
            <person name="Yamashiro T."/>
            <person name="Shiraishi A."/>
            <person name="Satake H."/>
            <person name="Nakayama K."/>
        </authorList>
    </citation>
    <scope>NUCLEOTIDE SEQUENCE</scope>
</reference>
<feature type="compositionally biased region" description="Basic and acidic residues" evidence="1">
    <location>
        <begin position="192"/>
        <end position="201"/>
    </location>
</feature>
<evidence type="ECO:0000313" key="3">
    <source>
        <dbReference type="Proteomes" id="UP001151760"/>
    </source>
</evidence>
<proteinExistence type="predicted"/>
<protein>
    <submittedName>
        <fullName evidence="2">Uncharacterized protein</fullName>
    </submittedName>
</protein>
<dbReference type="EMBL" id="BQNB010008966">
    <property type="protein sequence ID" value="GJS56868.1"/>
    <property type="molecule type" value="Genomic_DNA"/>
</dbReference>
<comment type="caution">
    <text evidence="2">The sequence shown here is derived from an EMBL/GenBank/DDBJ whole genome shotgun (WGS) entry which is preliminary data.</text>
</comment>
<feature type="region of interest" description="Disordered" evidence="1">
    <location>
        <begin position="170"/>
        <end position="236"/>
    </location>
</feature>
<gene>
    <name evidence="2" type="ORF">Tco_0651652</name>
</gene>